<dbReference type="Proteomes" id="UP000050417">
    <property type="component" value="Unassembled WGS sequence"/>
</dbReference>
<reference evidence="2 3" key="1">
    <citation type="submission" date="2015-07" db="EMBL/GenBank/DDBJ databases">
        <title>Genome sequence of Ornatilinea apprima DSM 23815.</title>
        <authorList>
            <person name="Hemp J."/>
            <person name="Ward L.M."/>
            <person name="Pace L.A."/>
            <person name="Fischer W.W."/>
        </authorList>
    </citation>
    <scope>NUCLEOTIDE SEQUENCE [LARGE SCALE GENOMIC DNA]</scope>
    <source>
        <strain evidence="2 3">P3M-1</strain>
    </source>
</reference>
<evidence type="ECO:0000313" key="3">
    <source>
        <dbReference type="Proteomes" id="UP000050417"/>
    </source>
</evidence>
<dbReference type="InterPro" id="IPR050456">
    <property type="entry name" value="DeoC/FbaB_aldolase"/>
</dbReference>
<comment type="caution">
    <text evidence="2">The sequence shown here is derived from an EMBL/GenBank/DDBJ whole genome shotgun (WGS) entry which is preliminary data.</text>
</comment>
<dbReference type="Pfam" id="PF01791">
    <property type="entry name" value="DeoC"/>
    <property type="match status" value="1"/>
</dbReference>
<dbReference type="CDD" id="cd00958">
    <property type="entry name" value="DhnA"/>
    <property type="match status" value="1"/>
</dbReference>
<feature type="active site" description="Proton donor" evidence="1">
    <location>
        <position position="148"/>
    </location>
</feature>
<feature type="active site" description="Schiff-base intermediate with dihydroxyacetone-P" evidence="1">
    <location>
        <position position="177"/>
    </location>
</feature>
<accession>A0A0P6X6G9</accession>
<dbReference type="GO" id="GO:0004332">
    <property type="term" value="F:fructose-bisphosphate aldolase activity"/>
    <property type="evidence" value="ECO:0007669"/>
    <property type="project" value="InterPro"/>
</dbReference>
<dbReference type="PANTHER" id="PTHR47916">
    <property type="entry name" value="FRUCTOSE-BISPHOSPHATE ALDOLASE CLASS 1"/>
    <property type="match status" value="1"/>
</dbReference>
<sequence length="252" mass="27397">MSEIGKQVRLNQIFNPVSGNSVMVAMDHAVVVGPVKGIEDPRKTVDQLCKEQPDTIFMPIGAIKRVLPSLIKYKIPFIASIDTCTFLGPEPDYFFLADTVEHALSVGASAVSMHVFVGPQKTSEMLKGLGKIAGDCDRLGMPLMAIMYPEGFENNFDVHHVKWVARIASELGADIVKTYYTGSKETFQEVVESCPIPVLLSGGEVTSDPNDFLAILKDSIAAGGKGCAVGRNVWQREDPATMLRKVMKTVHG</sequence>
<evidence type="ECO:0000256" key="1">
    <source>
        <dbReference type="PIRSR" id="PIRSR038992-1"/>
    </source>
</evidence>
<dbReference type="EMBL" id="LGCL01000016">
    <property type="protein sequence ID" value="KPL78664.1"/>
    <property type="molecule type" value="Genomic_DNA"/>
</dbReference>
<protein>
    <recommendedName>
        <fullName evidence="4">Fructose-bisphosphate aldolase</fullName>
    </recommendedName>
</protein>
<dbReference type="SUPFAM" id="SSF51569">
    <property type="entry name" value="Aldolase"/>
    <property type="match status" value="1"/>
</dbReference>
<dbReference type="SMART" id="SM01133">
    <property type="entry name" value="DeoC"/>
    <property type="match status" value="1"/>
</dbReference>
<dbReference type="OrthoDB" id="5915071at2"/>
<proteinExistence type="predicted"/>
<dbReference type="InterPro" id="IPR002915">
    <property type="entry name" value="DeoC/FbaB/LacD_aldolase"/>
</dbReference>
<dbReference type="InterPro" id="IPR041720">
    <property type="entry name" value="FbaB-like"/>
</dbReference>
<evidence type="ECO:0008006" key="4">
    <source>
        <dbReference type="Google" id="ProtNLM"/>
    </source>
</evidence>
<dbReference type="PATRIC" id="fig|1134406.4.peg.1523"/>
<dbReference type="PIRSF" id="PIRSF038992">
    <property type="entry name" value="Aldolase_Ia"/>
    <property type="match status" value="1"/>
</dbReference>
<dbReference type="InterPro" id="IPR013785">
    <property type="entry name" value="Aldolase_TIM"/>
</dbReference>
<organism evidence="2 3">
    <name type="scientific">Ornatilinea apprima</name>
    <dbReference type="NCBI Taxonomy" id="1134406"/>
    <lineage>
        <taxon>Bacteria</taxon>
        <taxon>Bacillati</taxon>
        <taxon>Chloroflexota</taxon>
        <taxon>Anaerolineae</taxon>
        <taxon>Anaerolineales</taxon>
        <taxon>Anaerolineaceae</taxon>
        <taxon>Ornatilinea</taxon>
    </lineage>
</organism>
<dbReference type="Gene3D" id="3.20.20.70">
    <property type="entry name" value="Aldolase class I"/>
    <property type="match status" value="1"/>
</dbReference>
<dbReference type="NCBIfam" id="NF005556">
    <property type="entry name" value="PRK07226.1"/>
    <property type="match status" value="1"/>
</dbReference>
<name>A0A0P6X6G9_9CHLR</name>
<dbReference type="AlphaFoldDB" id="A0A0P6X6G9"/>
<dbReference type="RefSeq" id="WP_075061923.1">
    <property type="nucleotide sequence ID" value="NZ_LGCL01000016.1"/>
</dbReference>
<evidence type="ECO:0000313" key="2">
    <source>
        <dbReference type="EMBL" id="KPL78664.1"/>
    </source>
</evidence>
<gene>
    <name evidence="2" type="ORF">ADN00_05245</name>
</gene>
<dbReference type="PANTHER" id="PTHR47916:SF1">
    <property type="entry name" value="3-HYDROXY-5-PHOSPHONOOXYPENTANE-2,4-DIONE THIOLASE"/>
    <property type="match status" value="1"/>
</dbReference>
<dbReference type="STRING" id="1134406.ADN00_05245"/>
<keyword evidence="3" id="KW-1185">Reference proteome</keyword>